<dbReference type="Proteomes" id="UP000243797">
    <property type="component" value="Unassembled WGS sequence"/>
</dbReference>
<dbReference type="InterPro" id="IPR049326">
    <property type="entry name" value="Rhodopsin_dom_fungi"/>
</dbReference>
<accession>A0A2K1R1S9</accession>
<comment type="caution">
    <text evidence="9">The sequence shown here is derived from an EMBL/GenBank/DDBJ whole genome shotgun (WGS) entry which is preliminary data.</text>
</comment>
<evidence type="ECO:0000256" key="5">
    <source>
        <dbReference type="ARBA" id="ARBA00038359"/>
    </source>
</evidence>
<evidence type="ECO:0000313" key="10">
    <source>
        <dbReference type="Proteomes" id="UP000243797"/>
    </source>
</evidence>
<evidence type="ECO:0000256" key="4">
    <source>
        <dbReference type="ARBA" id="ARBA00023136"/>
    </source>
</evidence>
<feature type="transmembrane region" description="Helical" evidence="7">
    <location>
        <begin position="46"/>
        <end position="67"/>
    </location>
</feature>
<feature type="region of interest" description="Disordered" evidence="6">
    <location>
        <begin position="280"/>
        <end position="324"/>
    </location>
</feature>
<dbReference type="InParanoid" id="A0A2K1R1S9"/>
<keyword evidence="4 7" id="KW-0472">Membrane</keyword>
<keyword evidence="10" id="KW-1185">Reference proteome</keyword>
<organism evidence="9 10">
    <name type="scientific">Sphaceloma murrayae</name>
    <dbReference type="NCBI Taxonomy" id="2082308"/>
    <lineage>
        <taxon>Eukaryota</taxon>
        <taxon>Fungi</taxon>
        <taxon>Dikarya</taxon>
        <taxon>Ascomycota</taxon>
        <taxon>Pezizomycotina</taxon>
        <taxon>Dothideomycetes</taxon>
        <taxon>Dothideomycetidae</taxon>
        <taxon>Myriangiales</taxon>
        <taxon>Elsinoaceae</taxon>
        <taxon>Sphaceloma</taxon>
    </lineage>
</organism>
<comment type="similarity">
    <text evidence="5">Belongs to the SAT4 family.</text>
</comment>
<name>A0A2K1R1S9_9PEZI</name>
<dbReference type="PANTHER" id="PTHR33048:SF165">
    <property type="entry name" value="INTEGRAL MEMBRANE PROTEIN"/>
    <property type="match status" value="1"/>
</dbReference>
<proteinExistence type="inferred from homology"/>
<evidence type="ECO:0000256" key="7">
    <source>
        <dbReference type="SAM" id="Phobius"/>
    </source>
</evidence>
<feature type="transmembrane region" description="Helical" evidence="7">
    <location>
        <begin position="209"/>
        <end position="226"/>
    </location>
</feature>
<dbReference type="OrthoDB" id="3918656at2759"/>
<evidence type="ECO:0000256" key="3">
    <source>
        <dbReference type="ARBA" id="ARBA00022989"/>
    </source>
</evidence>
<gene>
    <name evidence="9" type="ORF">CAC42_1021</name>
</gene>
<dbReference type="GO" id="GO:0016020">
    <property type="term" value="C:membrane"/>
    <property type="evidence" value="ECO:0007669"/>
    <property type="project" value="UniProtKB-SubCell"/>
</dbReference>
<keyword evidence="2 7" id="KW-0812">Transmembrane</keyword>
<dbReference type="InterPro" id="IPR052337">
    <property type="entry name" value="SAT4-like"/>
</dbReference>
<feature type="transmembrane region" description="Helical" evidence="7">
    <location>
        <begin position="175"/>
        <end position="197"/>
    </location>
</feature>
<feature type="compositionally biased region" description="Basic and acidic residues" evidence="6">
    <location>
        <begin position="358"/>
        <end position="376"/>
    </location>
</feature>
<evidence type="ECO:0000256" key="2">
    <source>
        <dbReference type="ARBA" id="ARBA00022692"/>
    </source>
</evidence>
<reference evidence="9 10" key="1">
    <citation type="submission" date="2017-06" db="EMBL/GenBank/DDBJ databases">
        <title>Draft genome sequence of a variant of Elsinoe murrayae.</title>
        <authorList>
            <person name="Cheng Q."/>
        </authorList>
    </citation>
    <scope>NUCLEOTIDE SEQUENCE [LARGE SCALE GENOMIC DNA]</scope>
    <source>
        <strain evidence="9 10">CQ-2017a</strain>
    </source>
</reference>
<dbReference type="Pfam" id="PF20684">
    <property type="entry name" value="Fung_rhodopsin"/>
    <property type="match status" value="1"/>
</dbReference>
<feature type="transmembrane region" description="Helical" evidence="7">
    <location>
        <begin position="87"/>
        <end position="113"/>
    </location>
</feature>
<keyword evidence="3 7" id="KW-1133">Transmembrane helix</keyword>
<feature type="compositionally biased region" description="Polar residues" evidence="6">
    <location>
        <begin position="280"/>
        <end position="316"/>
    </location>
</feature>
<feature type="transmembrane region" description="Helical" evidence="7">
    <location>
        <begin position="246"/>
        <end position="266"/>
    </location>
</feature>
<dbReference type="PANTHER" id="PTHR33048">
    <property type="entry name" value="PTH11-LIKE INTEGRAL MEMBRANE PROTEIN (AFU_ORTHOLOGUE AFUA_5G11245)"/>
    <property type="match status" value="1"/>
</dbReference>
<evidence type="ECO:0000259" key="8">
    <source>
        <dbReference type="Pfam" id="PF20684"/>
    </source>
</evidence>
<dbReference type="STRING" id="2082308.A0A2K1R1S9"/>
<sequence length="376" mass="41067">MARSLIGGLGPTIISVVWTEAALGSILVGLRAFAASKKGGKWRWDFIWIAIALLACLVSSVVVTVGVSKGLGNHTKILSYPQLFEAIRYVWLTIWTGLPPSVFAKFSIIALLLDVQGPNSRKRRIALWMVGFLVASSSFVQIFISLTQCNPITRLWLLASEGECPRKLPSSHFSYFQGAVQAAADLLLALWPISIVWNLQTSQRVKVGFCLLMAIGIVPSICVVLRTLSLPSVATSSDPTYEFGNFLLWAASEVWLVIILSSIPPLRPLFLRTFYGVSRLSSNKPSRPTQQGTDNQTNNGRNSVRSNNAKTTTNTHIAALDGISETESEKGVDVQGIMVVSAYTVEEEEGGRLGAGPEQRKRESTDVEAVRDLMKD</sequence>
<evidence type="ECO:0000256" key="6">
    <source>
        <dbReference type="SAM" id="MobiDB-lite"/>
    </source>
</evidence>
<feature type="domain" description="Rhodopsin" evidence="8">
    <location>
        <begin position="31"/>
        <end position="270"/>
    </location>
</feature>
<feature type="transmembrane region" description="Helical" evidence="7">
    <location>
        <begin position="125"/>
        <end position="146"/>
    </location>
</feature>
<feature type="transmembrane region" description="Helical" evidence="7">
    <location>
        <begin position="12"/>
        <end position="34"/>
    </location>
</feature>
<evidence type="ECO:0000313" key="9">
    <source>
        <dbReference type="EMBL" id="PNS21242.1"/>
    </source>
</evidence>
<protein>
    <recommendedName>
        <fullName evidence="8">Rhodopsin domain-containing protein</fullName>
    </recommendedName>
</protein>
<dbReference type="EMBL" id="NKHZ01000011">
    <property type="protein sequence ID" value="PNS21242.1"/>
    <property type="molecule type" value="Genomic_DNA"/>
</dbReference>
<evidence type="ECO:0000256" key="1">
    <source>
        <dbReference type="ARBA" id="ARBA00004141"/>
    </source>
</evidence>
<comment type="subcellular location">
    <subcellularLocation>
        <location evidence="1">Membrane</location>
        <topology evidence="1">Multi-pass membrane protein</topology>
    </subcellularLocation>
</comment>
<dbReference type="AlphaFoldDB" id="A0A2K1R1S9"/>
<feature type="region of interest" description="Disordered" evidence="6">
    <location>
        <begin position="347"/>
        <end position="376"/>
    </location>
</feature>